<dbReference type="PANTHER" id="PTHR13232:SF10">
    <property type="entry name" value="NAD(P)H-HYDRATE EPIMERASE"/>
    <property type="match status" value="1"/>
</dbReference>
<keyword evidence="4 10" id="KW-0479">Metal-binding</keyword>
<evidence type="ECO:0000256" key="9">
    <source>
        <dbReference type="ARBA" id="ARBA00023235"/>
    </source>
</evidence>
<reference evidence="12 13" key="1">
    <citation type="submission" date="2018-05" db="EMBL/GenBank/DDBJ databases">
        <title>Leucothrix arctica sp. nov., isolated from Arctic seawater.</title>
        <authorList>
            <person name="Choi A."/>
            <person name="Baek K."/>
        </authorList>
    </citation>
    <scope>NUCLEOTIDE SEQUENCE [LARGE SCALE GENOMIC DNA]</scope>
    <source>
        <strain evidence="12 13">JCM 18388</strain>
    </source>
</reference>
<dbReference type="GO" id="GO:0052856">
    <property type="term" value="F:NAD(P)HX epimerase activity"/>
    <property type="evidence" value="ECO:0007669"/>
    <property type="project" value="UniProtKB-UniRule"/>
</dbReference>
<feature type="binding site" evidence="10">
    <location>
        <position position="163"/>
    </location>
    <ligand>
        <name>K(+)</name>
        <dbReference type="ChEBI" id="CHEBI:29103"/>
    </ligand>
</feature>
<dbReference type="GO" id="GO:0000166">
    <property type="term" value="F:nucleotide binding"/>
    <property type="evidence" value="ECO:0007669"/>
    <property type="project" value="UniProtKB-KW"/>
</dbReference>
<evidence type="ECO:0000256" key="1">
    <source>
        <dbReference type="ARBA" id="ARBA00000013"/>
    </source>
</evidence>
<dbReference type="HAMAP" id="MF_01966">
    <property type="entry name" value="NADHX_epimerase"/>
    <property type="match status" value="1"/>
</dbReference>
<evidence type="ECO:0000256" key="8">
    <source>
        <dbReference type="ARBA" id="ARBA00023027"/>
    </source>
</evidence>
<sequence length="227" mass="24061">MTILQQQKIYTGTACKTLDRIAIDDYDYSGLQLMTHAGQSAFAKLKTLYPTARSLLILCGSGNNGGDGYVVGSEAIKVGWDVSMIAVQPPKTLDGQTVAKQYQSLGGQTLNASARDTLAKPADLIVDALLGVGLTGAPRGEYAELIEFANQSNTPIFALDVPSGLNADTGEAYQPCIRAEHTITFIAKKIGLLTGDAAQTVGEIHLETLGLKPEIYERVASVTLDSL</sequence>
<dbReference type="InterPro" id="IPR004443">
    <property type="entry name" value="YjeF_N_dom"/>
</dbReference>
<keyword evidence="7 10" id="KW-0630">Potassium</keyword>
<accession>A0A317C0N7</accession>
<dbReference type="InterPro" id="IPR032976">
    <property type="entry name" value="YJEFN_prot_NAXE-like"/>
</dbReference>
<feature type="domain" description="YjeF N-terminal" evidence="11">
    <location>
        <begin position="15"/>
        <end position="217"/>
    </location>
</feature>
<dbReference type="OrthoDB" id="9806925at2"/>
<feature type="binding site" evidence="10">
    <location>
        <position position="64"/>
    </location>
    <ligand>
        <name>K(+)</name>
        <dbReference type="ChEBI" id="CHEBI:29103"/>
    </ligand>
</feature>
<feature type="binding site" evidence="10">
    <location>
        <position position="142"/>
    </location>
    <ligand>
        <name>(6S)-NADPHX</name>
        <dbReference type="ChEBI" id="CHEBI:64076"/>
    </ligand>
</feature>
<dbReference type="Pfam" id="PF03853">
    <property type="entry name" value="YjeF_N"/>
    <property type="match status" value="1"/>
</dbReference>
<comment type="caution">
    <text evidence="12">The sequence shown here is derived from an EMBL/GenBank/DDBJ whole genome shotgun (WGS) entry which is preliminary data.</text>
</comment>
<evidence type="ECO:0000256" key="10">
    <source>
        <dbReference type="HAMAP-Rule" id="MF_01966"/>
    </source>
</evidence>
<comment type="catalytic activity">
    <reaction evidence="1 10">
        <text>(6R)-NADHX = (6S)-NADHX</text>
        <dbReference type="Rhea" id="RHEA:32215"/>
        <dbReference type="ChEBI" id="CHEBI:64074"/>
        <dbReference type="ChEBI" id="CHEBI:64075"/>
        <dbReference type="EC" id="5.1.99.6"/>
    </reaction>
</comment>
<keyword evidence="5 10" id="KW-0547">Nucleotide-binding</keyword>
<keyword evidence="6 10" id="KW-0521">NADP</keyword>
<comment type="catalytic activity">
    <reaction evidence="2 10">
        <text>(6R)-NADPHX = (6S)-NADPHX</text>
        <dbReference type="Rhea" id="RHEA:32227"/>
        <dbReference type="ChEBI" id="CHEBI:64076"/>
        <dbReference type="ChEBI" id="CHEBI:64077"/>
        <dbReference type="EC" id="5.1.99.6"/>
    </reaction>
</comment>
<keyword evidence="9 10" id="KW-0413">Isomerase</keyword>
<evidence type="ECO:0000256" key="6">
    <source>
        <dbReference type="ARBA" id="ARBA00022857"/>
    </source>
</evidence>
<feature type="binding site" evidence="10">
    <location>
        <position position="160"/>
    </location>
    <ligand>
        <name>(6S)-NADPHX</name>
        <dbReference type="ChEBI" id="CHEBI:64076"/>
    </ligand>
</feature>
<dbReference type="AlphaFoldDB" id="A0A317C0N7"/>
<dbReference type="NCBIfam" id="TIGR00197">
    <property type="entry name" value="yjeF_nterm"/>
    <property type="match status" value="1"/>
</dbReference>
<dbReference type="GO" id="GO:0046872">
    <property type="term" value="F:metal ion binding"/>
    <property type="evidence" value="ECO:0007669"/>
    <property type="project" value="UniProtKB-KW"/>
</dbReference>
<dbReference type="PROSITE" id="PS51385">
    <property type="entry name" value="YJEF_N"/>
    <property type="match status" value="1"/>
</dbReference>
<dbReference type="PANTHER" id="PTHR13232">
    <property type="entry name" value="NAD(P)H-HYDRATE EPIMERASE"/>
    <property type="match status" value="1"/>
</dbReference>
<feature type="binding site" evidence="10">
    <location>
        <begin position="63"/>
        <end position="67"/>
    </location>
    <ligand>
        <name>(6S)-NADPHX</name>
        <dbReference type="ChEBI" id="CHEBI:64076"/>
    </ligand>
</feature>
<dbReference type="Gene3D" id="3.40.50.10260">
    <property type="entry name" value="YjeF N-terminal domain"/>
    <property type="match status" value="1"/>
</dbReference>
<evidence type="ECO:0000313" key="13">
    <source>
        <dbReference type="Proteomes" id="UP000245539"/>
    </source>
</evidence>
<dbReference type="EC" id="5.1.99.6" evidence="3 10"/>
<comment type="cofactor">
    <cofactor evidence="10">
        <name>K(+)</name>
        <dbReference type="ChEBI" id="CHEBI:29103"/>
    </cofactor>
    <text evidence="10">Binds 1 potassium ion per subunit.</text>
</comment>
<keyword evidence="13" id="KW-1185">Reference proteome</keyword>
<keyword evidence="8 10" id="KW-0520">NAD</keyword>
<evidence type="ECO:0000313" key="12">
    <source>
        <dbReference type="EMBL" id="PWQ92216.1"/>
    </source>
</evidence>
<evidence type="ECO:0000259" key="11">
    <source>
        <dbReference type="PROSITE" id="PS51385"/>
    </source>
</evidence>
<evidence type="ECO:0000256" key="7">
    <source>
        <dbReference type="ARBA" id="ARBA00022958"/>
    </source>
</evidence>
<dbReference type="Proteomes" id="UP000245539">
    <property type="component" value="Unassembled WGS sequence"/>
</dbReference>
<dbReference type="RefSeq" id="WP_109839880.1">
    <property type="nucleotide sequence ID" value="NZ_QGKM01000110.1"/>
</dbReference>
<dbReference type="EMBL" id="QGKM01000110">
    <property type="protein sequence ID" value="PWQ92216.1"/>
    <property type="molecule type" value="Genomic_DNA"/>
</dbReference>
<dbReference type="SUPFAM" id="SSF64153">
    <property type="entry name" value="YjeF N-terminal domain-like"/>
    <property type="match status" value="1"/>
</dbReference>
<evidence type="ECO:0000256" key="5">
    <source>
        <dbReference type="ARBA" id="ARBA00022741"/>
    </source>
</evidence>
<name>A0A317C0N7_9GAMM</name>
<gene>
    <name evidence="10" type="primary">nnrE</name>
    <name evidence="12" type="ORF">DKW60_22395</name>
</gene>
<feature type="binding site" evidence="10">
    <location>
        <position position="127"/>
    </location>
    <ligand>
        <name>K(+)</name>
        <dbReference type="ChEBI" id="CHEBI:29103"/>
    </ligand>
</feature>
<comment type="similarity">
    <text evidence="10">Belongs to the NnrE/AIBP family.</text>
</comment>
<evidence type="ECO:0000256" key="4">
    <source>
        <dbReference type="ARBA" id="ARBA00022723"/>
    </source>
</evidence>
<feature type="binding site" evidence="10">
    <location>
        <begin position="131"/>
        <end position="137"/>
    </location>
    <ligand>
        <name>(6S)-NADPHX</name>
        <dbReference type="ChEBI" id="CHEBI:64076"/>
    </ligand>
</feature>
<dbReference type="InterPro" id="IPR036652">
    <property type="entry name" value="YjeF_N_dom_sf"/>
</dbReference>
<evidence type="ECO:0000256" key="3">
    <source>
        <dbReference type="ARBA" id="ARBA00012228"/>
    </source>
</evidence>
<organism evidence="12 13">
    <name type="scientific">Leucothrix pacifica</name>
    <dbReference type="NCBI Taxonomy" id="1247513"/>
    <lineage>
        <taxon>Bacteria</taxon>
        <taxon>Pseudomonadati</taxon>
        <taxon>Pseudomonadota</taxon>
        <taxon>Gammaproteobacteria</taxon>
        <taxon>Thiotrichales</taxon>
        <taxon>Thiotrichaceae</taxon>
        <taxon>Leucothrix</taxon>
    </lineage>
</organism>
<evidence type="ECO:0000256" key="2">
    <source>
        <dbReference type="ARBA" id="ARBA00000909"/>
    </source>
</evidence>
<protein>
    <recommendedName>
        <fullName evidence="3 10">NAD(P)H-hydrate epimerase</fullName>
        <ecNumber evidence="3 10">5.1.99.6</ecNumber>
    </recommendedName>
    <alternativeName>
        <fullName evidence="10">NAD(P)HX epimerase</fullName>
    </alternativeName>
</protein>
<proteinExistence type="inferred from homology"/>
<comment type="function">
    <text evidence="10">Catalyzes the epimerization of the S- and R-forms of NAD(P)HX, a damaged form of NAD(P)H that is a result of enzymatic or heat-dependent hydration. This is a prerequisite for the S-specific NAD(P)H-hydrate dehydratase to allow the repair of both epimers of NAD(P)HX.</text>
</comment>